<dbReference type="AlphaFoldDB" id="A0A2N6KID1"/>
<dbReference type="InterPro" id="IPR003495">
    <property type="entry name" value="CobW/HypB/UreG_nucleotide-bd"/>
</dbReference>
<dbReference type="GO" id="GO:0016787">
    <property type="term" value="F:hydrolase activity"/>
    <property type="evidence" value="ECO:0007669"/>
    <property type="project" value="UniProtKB-KW"/>
</dbReference>
<organism evidence="7 8">
    <name type="scientific">Fischerella thermalis CCMEE 5268</name>
    <dbReference type="NCBI Taxonomy" id="2019662"/>
    <lineage>
        <taxon>Bacteria</taxon>
        <taxon>Bacillati</taxon>
        <taxon>Cyanobacteriota</taxon>
        <taxon>Cyanophyceae</taxon>
        <taxon>Nostocales</taxon>
        <taxon>Hapalosiphonaceae</taxon>
        <taxon>Fischerella</taxon>
    </lineage>
</organism>
<dbReference type="PANTHER" id="PTHR13748:SF62">
    <property type="entry name" value="COBW DOMAIN-CONTAINING PROTEIN"/>
    <property type="match status" value="1"/>
</dbReference>
<comment type="similarity">
    <text evidence="4">Belongs to the SIMIBI class G3E GTPase family. ZNG1 subfamily.</text>
</comment>
<protein>
    <submittedName>
        <fullName evidence="7">Cobalamin biosynthesis protein CobW</fullName>
    </submittedName>
</protein>
<reference evidence="7 8" key="1">
    <citation type="submission" date="2017-07" db="EMBL/GenBank/DDBJ databases">
        <title>Genomes of Fischerella (Mastigocladus) sp. strains.</title>
        <authorList>
            <person name="Miller S.R."/>
        </authorList>
    </citation>
    <scope>NUCLEOTIDE SEQUENCE [LARGE SCALE GENOMIC DNA]</scope>
    <source>
        <strain evidence="7 8">CCMEE 5268</strain>
    </source>
</reference>
<proteinExistence type="inferred from homology"/>
<feature type="domain" description="CobW C-terminal" evidence="6">
    <location>
        <begin position="255"/>
        <end position="347"/>
    </location>
</feature>
<dbReference type="SMART" id="SM00833">
    <property type="entry name" value="CobW_C"/>
    <property type="match status" value="1"/>
</dbReference>
<dbReference type="InterPro" id="IPR012824">
    <property type="entry name" value="CobW"/>
</dbReference>
<dbReference type="GO" id="GO:0000166">
    <property type="term" value="F:nucleotide binding"/>
    <property type="evidence" value="ECO:0007669"/>
    <property type="project" value="UniProtKB-KW"/>
</dbReference>
<keyword evidence="3" id="KW-0143">Chaperone</keyword>
<evidence type="ECO:0000313" key="7">
    <source>
        <dbReference type="EMBL" id="PLZ99225.1"/>
    </source>
</evidence>
<dbReference type="PANTHER" id="PTHR13748">
    <property type="entry name" value="COBW-RELATED"/>
    <property type="match status" value="1"/>
</dbReference>
<dbReference type="InterPro" id="IPR051316">
    <property type="entry name" value="Zinc-reg_GTPase_activator"/>
</dbReference>
<keyword evidence="2" id="KW-0378">Hydrolase</keyword>
<comment type="catalytic activity">
    <reaction evidence="5">
        <text>GTP + H2O = GDP + phosphate + H(+)</text>
        <dbReference type="Rhea" id="RHEA:19669"/>
        <dbReference type="ChEBI" id="CHEBI:15377"/>
        <dbReference type="ChEBI" id="CHEBI:15378"/>
        <dbReference type="ChEBI" id="CHEBI:37565"/>
        <dbReference type="ChEBI" id="CHEBI:43474"/>
        <dbReference type="ChEBI" id="CHEBI:58189"/>
    </reaction>
    <physiologicalReaction direction="left-to-right" evidence="5">
        <dbReference type="Rhea" id="RHEA:19670"/>
    </physiologicalReaction>
</comment>
<dbReference type="RefSeq" id="WP_102172208.1">
    <property type="nucleotide sequence ID" value="NZ_NMQA01000084.1"/>
</dbReference>
<dbReference type="InterPro" id="IPR027417">
    <property type="entry name" value="P-loop_NTPase"/>
</dbReference>
<dbReference type="InterPro" id="IPR036627">
    <property type="entry name" value="CobW-likC_sf"/>
</dbReference>
<dbReference type="Pfam" id="PF07683">
    <property type="entry name" value="CobW_C"/>
    <property type="match status" value="1"/>
</dbReference>
<dbReference type="NCBIfam" id="TIGR02475">
    <property type="entry name" value="CobW"/>
    <property type="match status" value="1"/>
</dbReference>
<dbReference type="GO" id="GO:0005737">
    <property type="term" value="C:cytoplasm"/>
    <property type="evidence" value="ECO:0007669"/>
    <property type="project" value="TreeGrafter"/>
</dbReference>
<comment type="caution">
    <text evidence="7">The sequence shown here is derived from an EMBL/GenBank/DDBJ whole genome shotgun (WGS) entry which is preliminary data.</text>
</comment>
<evidence type="ECO:0000256" key="4">
    <source>
        <dbReference type="ARBA" id="ARBA00034320"/>
    </source>
</evidence>
<evidence type="ECO:0000256" key="5">
    <source>
        <dbReference type="ARBA" id="ARBA00049117"/>
    </source>
</evidence>
<dbReference type="Gene3D" id="3.30.1220.10">
    <property type="entry name" value="CobW-like, C-terminal domain"/>
    <property type="match status" value="1"/>
</dbReference>
<dbReference type="InterPro" id="IPR011629">
    <property type="entry name" value="CobW-like_C"/>
</dbReference>
<accession>A0A2N6KID1</accession>
<dbReference type="EMBL" id="NMQA01000084">
    <property type="protein sequence ID" value="PLZ99225.1"/>
    <property type="molecule type" value="Genomic_DNA"/>
</dbReference>
<evidence type="ECO:0000259" key="6">
    <source>
        <dbReference type="SMART" id="SM00833"/>
    </source>
</evidence>
<name>A0A2N6KID1_9CYAN</name>
<dbReference type="Pfam" id="PF02492">
    <property type="entry name" value="cobW"/>
    <property type="match status" value="1"/>
</dbReference>
<evidence type="ECO:0000256" key="3">
    <source>
        <dbReference type="ARBA" id="ARBA00023186"/>
    </source>
</evidence>
<dbReference type="Gene3D" id="3.40.50.300">
    <property type="entry name" value="P-loop containing nucleotide triphosphate hydrolases"/>
    <property type="match status" value="1"/>
</dbReference>
<evidence type="ECO:0000313" key="8">
    <source>
        <dbReference type="Proteomes" id="UP000235025"/>
    </source>
</evidence>
<keyword evidence="1" id="KW-0547">Nucleotide-binding</keyword>
<dbReference type="Proteomes" id="UP000235025">
    <property type="component" value="Unassembled WGS sequence"/>
</dbReference>
<dbReference type="SUPFAM" id="SSF90002">
    <property type="entry name" value="Hypothetical protein YjiA, C-terminal domain"/>
    <property type="match status" value="1"/>
</dbReference>
<evidence type="ECO:0000256" key="2">
    <source>
        <dbReference type="ARBA" id="ARBA00022801"/>
    </source>
</evidence>
<sequence>MATKIPVTVITGFLGSGKTTLIRHLLQNNQGRRIAVLVNEFGELGIDGELLKSCQICPEDGESEDNIFELTNGCLCCTVQEEFLPTMQQLLKRRDRIDCILIETSGLALPKPLVKAFRWPEIRSGATVDAVITVVDCAAVAAGTFASDPQAVEAQRQADDSLEHETPLQELFEDQLACADLVILNKTDLIDQETKAKVEDLVKQELPRVVKIVESNQGQLDPSILLGFKAAVEENLDTRPSHHDTEEDHDHDEEITATHLILDRDFDPQILQKKLQNLTQEQEIYRIKGFVAVPNKPMRLVVQGVGTRFEQFYDRPWQPDEVKQTQLVFIGRKLNRTEIAAQLEASLC</sequence>
<dbReference type="SUPFAM" id="SSF52540">
    <property type="entry name" value="P-loop containing nucleoside triphosphate hydrolases"/>
    <property type="match status" value="1"/>
</dbReference>
<gene>
    <name evidence="7" type="primary">cobW</name>
    <name evidence="7" type="ORF">CEN50_08150</name>
</gene>
<dbReference type="CDD" id="cd03112">
    <property type="entry name" value="CobW-like"/>
    <property type="match status" value="1"/>
</dbReference>
<dbReference type="GO" id="GO:0009236">
    <property type="term" value="P:cobalamin biosynthetic process"/>
    <property type="evidence" value="ECO:0007669"/>
    <property type="project" value="InterPro"/>
</dbReference>
<evidence type="ECO:0000256" key="1">
    <source>
        <dbReference type="ARBA" id="ARBA00022741"/>
    </source>
</evidence>